<accession>A0ABR7WW26</accession>
<dbReference type="Proteomes" id="UP000606600">
    <property type="component" value="Unassembled WGS sequence"/>
</dbReference>
<gene>
    <name evidence="1" type="ORF">IDJ77_21935</name>
</gene>
<evidence type="ECO:0000313" key="2">
    <source>
        <dbReference type="Proteomes" id="UP000606600"/>
    </source>
</evidence>
<comment type="caution">
    <text evidence="1">The sequence shown here is derived from an EMBL/GenBank/DDBJ whole genome shotgun (WGS) entry which is preliminary data.</text>
</comment>
<protein>
    <submittedName>
        <fullName evidence="1">Uncharacterized protein</fullName>
    </submittedName>
</protein>
<name>A0ABR7WW26_9SPHI</name>
<evidence type="ECO:0000313" key="1">
    <source>
        <dbReference type="EMBL" id="MBD1366490.1"/>
    </source>
</evidence>
<proteinExistence type="predicted"/>
<organism evidence="1 2">
    <name type="scientific">Mucilaginibacter pankratovii</name>
    <dbReference type="NCBI Taxonomy" id="2772110"/>
    <lineage>
        <taxon>Bacteria</taxon>
        <taxon>Pseudomonadati</taxon>
        <taxon>Bacteroidota</taxon>
        <taxon>Sphingobacteriia</taxon>
        <taxon>Sphingobacteriales</taxon>
        <taxon>Sphingobacteriaceae</taxon>
        <taxon>Mucilaginibacter</taxon>
    </lineage>
</organism>
<sequence>MSDLRQRLLDNIKMYAEAFLLDAAEFYPFGTLIKASGETVPLAGDIEAENDMPPSNDVLSVLQNYLESNVDYVIAAIGVDILLGLNNQKYDALQIRVFEAGKQIEDLRFIYVINKDNVSFTEV</sequence>
<reference evidence="1 2" key="1">
    <citation type="submission" date="2020-09" db="EMBL/GenBank/DDBJ databases">
        <title>Novel species of Mucilaginibacter isolated from a glacier on the Tibetan Plateau.</title>
        <authorList>
            <person name="Liu Q."/>
            <person name="Xin Y.-H."/>
        </authorList>
    </citation>
    <scope>NUCLEOTIDE SEQUENCE [LARGE SCALE GENOMIC DNA]</scope>
    <source>
        <strain evidence="1 2">ZT4R22</strain>
    </source>
</reference>
<dbReference type="EMBL" id="JACWMY010000012">
    <property type="protein sequence ID" value="MBD1366490.1"/>
    <property type="molecule type" value="Genomic_DNA"/>
</dbReference>
<dbReference type="RefSeq" id="WP_191191125.1">
    <property type="nucleotide sequence ID" value="NZ_JACWMY010000012.1"/>
</dbReference>
<keyword evidence="2" id="KW-1185">Reference proteome</keyword>